<keyword evidence="1" id="KW-1133">Transmembrane helix</keyword>
<feature type="transmembrane region" description="Helical" evidence="1">
    <location>
        <begin position="7"/>
        <end position="29"/>
    </location>
</feature>
<evidence type="ECO:0000313" key="2">
    <source>
        <dbReference type="EMBL" id="OGC40880.1"/>
    </source>
</evidence>
<protein>
    <recommendedName>
        <fullName evidence="4">Type 4 fimbrial biogenesis protein PilX N-terminal domain-containing protein</fullName>
    </recommendedName>
</protein>
<accession>A0A1F4U7T0</accession>
<reference evidence="2 3" key="1">
    <citation type="journal article" date="2016" name="Nat. Commun.">
        <title>Thousands of microbial genomes shed light on interconnected biogeochemical processes in an aquifer system.</title>
        <authorList>
            <person name="Anantharaman K."/>
            <person name="Brown C.T."/>
            <person name="Hug L.A."/>
            <person name="Sharon I."/>
            <person name="Castelle C.J."/>
            <person name="Probst A.J."/>
            <person name="Thomas B.C."/>
            <person name="Singh A."/>
            <person name="Wilkins M.J."/>
            <person name="Karaoz U."/>
            <person name="Brodie E.L."/>
            <person name="Williams K.H."/>
            <person name="Hubbard S.S."/>
            <person name="Banfield J.F."/>
        </authorList>
    </citation>
    <scope>NUCLEOTIDE SEQUENCE [LARGE SCALE GENOMIC DNA]</scope>
</reference>
<keyword evidence="1" id="KW-0812">Transmembrane</keyword>
<organism evidence="2 3">
    <name type="scientific">candidate division WOR-1 bacterium RIFOXYC2_FULL_46_14</name>
    <dbReference type="NCBI Taxonomy" id="1802587"/>
    <lineage>
        <taxon>Bacteria</taxon>
        <taxon>Bacillati</taxon>
        <taxon>Saganbacteria</taxon>
    </lineage>
</organism>
<evidence type="ECO:0000313" key="3">
    <source>
        <dbReference type="Proteomes" id="UP000179242"/>
    </source>
</evidence>
<gene>
    <name evidence="2" type="ORF">A2438_01130</name>
</gene>
<comment type="caution">
    <text evidence="2">The sequence shown here is derived from an EMBL/GenBank/DDBJ whole genome shotgun (WGS) entry which is preliminary data.</text>
</comment>
<dbReference type="EMBL" id="MEUJ01000002">
    <property type="protein sequence ID" value="OGC40880.1"/>
    <property type="molecule type" value="Genomic_DNA"/>
</dbReference>
<keyword evidence="1" id="KW-0472">Membrane</keyword>
<proteinExistence type="predicted"/>
<name>A0A1F4U7T0_UNCSA</name>
<evidence type="ECO:0008006" key="4">
    <source>
        <dbReference type="Google" id="ProtNLM"/>
    </source>
</evidence>
<evidence type="ECO:0000256" key="1">
    <source>
        <dbReference type="SAM" id="Phobius"/>
    </source>
</evidence>
<dbReference type="AlphaFoldDB" id="A0A1F4U7T0"/>
<sequence length="437" mass="47668">MKKQGVSLIAAIFVMVIFLLLGVTLISLFSADLLSSAKGVNYSKAFYAAEGGVTYAIDKILKNDYRWEDNNYDGSIPTTPFNLQPENQVGYPPGSNPPFLGDGNYNFIRRTLDNSTIGVYLTLIRTKETDNMADPHLLEAQYYPWYQCVIASSANSGNSHASVNRTVYRYQCPTLNYAVAAKEDINLNFLGGTVTVSYPGSPPPGARLISAMGIPNSTSWAGVNDIDYKRYQGDSPYDPNIPSNLQQDYWYPISVDYNFFYNVPPGITVRPMAGNIPSGSYDGIVFCANDVTVGEIGGGSVTINGSLIAMGEVKIRKGVSLTINSKNNQTFPNLYLPALVARSISPPNIGESSRQIDITGLVFSETDINIKSSEPVKVTGAIYAGGEINITAEAGINITYDPIVRLTSFITDNHPNRDGMSNNGIRFGPWQEVQKFK</sequence>
<dbReference type="Proteomes" id="UP000179242">
    <property type="component" value="Unassembled WGS sequence"/>
</dbReference>